<proteinExistence type="predicted"/>
<dbReference type="Pfam" id="PF00004">
    <property type="entry name" value="AAA"/>
    <property type="match status" value="1"/>
</dbReference>
<protein>
    <submittedName>
        <fullName evidence="4">AAA family ATPase</fullName>
    </submittedName>
</protein>
<dbReference type="RefSeq" id="WP_407590255.1">
    <property type="nucleotide sequence ID" value="NZ_JBHDIY010000002.1"/>
</dbReference>
<evidence type="ECO:0000313" key="5">
    <source>
        <dbReference type="Proteomes" id="UP001627408"/>
    </source>
</evidence>
<name>A0ABW8UR85_9RHOB</name>
<keyword evidence="5" id="KW-1185">Reference proteome</keyword>
<keyword evidence="2" id="KW-0067">ATP-binding</keyword>
<feature type="domain" description="AAA+ ATPase" evidence="3">
    <location>
        <begin position="445"/>
        <end position="582"/>
    </location>
</feature>
<evidence type="ECO:0000313" key="4">
    <source>
        <dbReference type="EMBL" id="MFL4468506.1"/>
    </source>
</evidence>
<sequence>MSVLIKSSYEFWTSGIDRSTVFERLGDVERTLFSTNRLRSKLTEMSILNLETAAGSVGFSWVLGTSTSDSGQSRTLLEVDTIATCLMISLGRFLPGPGQHSAILGRISERAKVLRKEVAEKREKSVSLSWKASILHIAAFSISGSSKEAQKARSETLILIDEIANYLLQQTEIGTVGIYRRDLTGAIQSDAYSSYWFCRALKETLRLKDIYEPDHALGNRSRISTAQELLSQISAVAPAQFFESVSGYDPSSSEGIDFVQAAHWASVIVEQIPYYPYLSHIKRLLDAYVEDEKRSEPWKLVSERLELSLSPPLDAVCTKAELLGRILKLCRTTLGNLSINPGVFELISSYTSWLSYEAEHGRTPTPLKILGQTGTASWLAGATFCSSESSALLEDLLDEGARDALGINSVRKAPGTPALPYPERLKEVVQDCIVSPVLEDRRHNAYYSILLYGPPGSAKTTFAKNLSEELGWPLLVIAQSDFLIEGVDRIELVANRVFRLLKWCKDVVVLFDELEEMILSRAEGAEKDSRLLTSSMLPRIADLRELEKVVFIFATNSLPVDLDPAAIRPGRFDIVRLVDLPSAENLQKFLLGRSAALLPSAPAAAEILKEFAGSHEFAALTTGMSFADLNFYVRWLINAEIAGKVSFPIFVDTLRKRFQDPALDEKLSQYGIQAKRYDRP</sequence>
<evidence type="ECO:0000256" key="2">
    <source>
        <dbReference type="ARBA" id="ARBA00022840"/>
    </source>
</evidence>
<dbReference type="CDD" id="cd19481">
    <property type="entry name" value="RecA-like_protease"/>
    <property type="match status" value="1"/>
</dbReference>
<dbReference type="InterPro" id="IPR003593">
    <property type="entry name" value="AAA+_ATPase"/>
</dbReference>
<dbReference type="InterPro" id="IPR003959">
    <property type="entry name" value="ATPase_AAA_core"/>
</dbReference>
<dbReference type="PANTHER" id="PTHR23077">
    <property type="entry name" value="AAA-FAMILY ATPASE"/>
    <property type="match status" value="1"/>
</dbReference>
<dbReference type="InterPro" id="IPR050168">
    <property type="entry name" value="AAA_ATPase_domain"/>
</dbReference>
<gene>
    <name evidence="4" type="ORF">ACERZ8_00945</name>
</gene>
<dbReference type="SUPFAM" id="SSF52540">
    <property type="entry name" value="P-loop containing nucleoside triphosphate hydrolases"/>
    <property type="match status" value="1"/>
</dbReference>
<dbReference type="SMART" id="SM00382">
    <property type="entry name" value="AAA"/>
    <property type="match status" value="1"/>
</dbReference>
<keyword evidence="1" id="KW-0547">Nucleotide-binding</keyword>
<dbReference type="PANTHER" id="PTHR23077:SF171">
    <property type="entry name" value="NUCLEAR VALOSIN-CONTAINING PROTEIN-LIKE"/>
    <property type="match status" value="1"/>
</dbReference>
<dbReference type="Proteomes" id="UP001627408">
    <property type="component" value="Unassembled WGS sequence"/>
</dbReference>
<organism evidence="4 5">
    <name type="scientific">Tateyamaria armeniaca</name>
    <dbReference type="NCBI Taxonomy" id="2518930"/>
    <lineage>
        <taxon>Bacteria</taxon>
        <taxon>Pseudomonadati</taxon>
        <taxon>Pseudomonadota</taxon>
        <taxon>Alphaproteobacteria</taxon>
        <taxon>Rhodobacterales</taxon>
        <taxon>Roseobacteraceae</taxon>
        <taxon>Tateyamaria</taxon>
    </lineage>
</organism>
<evidence type="ECO:0000259" key="3">
    <source>
        <dbReference type="SMART" id="SM00382"/>
    </source>
</evidence>
<accession>A0ABW8UR85</accession>
<dbReference type="EMBL" id="JBHDIY010000002">
    <property type="protein sequence ID" value="MFL4468506.1"/>
    <property type="molecule type" value="Genomic_DNA"/>
</dbReference>
<evidence type="ECO:0000256" key="1">
    <source>
        <dbReference type="ARBA" id="ARBA00022741"/>
    </source>
</evidence>
<dbReference type="InterPro" id="IPR027417">
    <property type="entry name" value="P-loop_NTPase"/>
</dbReference>
<comment type="caution">
    <text evidence="4">The sequence shown here is derived from an EMBL/GenBank/DDBJ whole genome shotgun (WGS) entry which is preliminary data.</text>
</comment>
<dbReference type="Gene3D" id="3.40.50.300">
    <property type="entry name" value="P-loop containing nucleotide triphosphate hydrolases"/>
    <property type="match status" value="1"/>
</dbReference>
<reference evidence="4 5" key="1">
    <citation type="submission" date="2024-08" db="EMBL/GenBank/DDBJ databases">
        <title>Tateyamaria sp. nov., isolated from marine algae.</title>
        <authorList>
            <person name="Choi B.J."/>
            <person name="Kim J.M."/>
            <person name="Lee J.K."/>
            <person name="Choi D.G."/>
            <person name="Bayburt H."/>
            <person name="Baek J.H."/>
            <person name="Han D.M."/>
            <person name="Jeon C.O."/>
        </authorList>
    </citation>
    <scope>NUCLEOTIDE SEQUENCE [LARGE SCALE GENOMIC DNA]</scope>
    <source>
        <strain evidence="4 5">KMU-156</strain>
    </source>
</reference>